<dbReference type="EMBL" id="CP001129">
    <property type="protein sequence ID" value="ACG61974.1"/>
    <property type="molecule type" value="Genomic_DNA"/>
</dbReference>
<dbReference type="KEGG" id="sez:Sez_0607"/>
<organism evidence="1 2">
    <name type="scientific">Streptococcus equi subsp. zooepidemicus (strain MGCS10565)</name>
    <dbReference type="NCBI Taxonomy" id="552526"/>
    <lineage>
        <taxon>Bacteria</taxon>
        <taxon>Bacillati</taxon>
        <taxon>Bacillota</taxon>
        <taxon>Bacilli</taxon>
        <taxon>Lactobacillales</taxon>
        <taxon>Streptococcaceae</taxon>
        <taxon>Streptococcus</taxon>
    </lineage>
</organism>
<gene>
    <name evidence="1" type="ordered locus">Sez_0607</name>
</gene>
<dbReference type="Proteomes" id="UP000001873">
    <property type="component" value="Chromosome"/>
</dbReference>
<evidence type="ECO:0000313" key="1">
    <source>
        <dbReference type="EMBL" id="ACG61974.1"/>
    </source>
</evidence>
<name>B4U1V7_STREM</name>
<proteinExistence type="predicted"/>
<protein>
    <submittedName>
        <fullName evidence="1">Uncharacterized protein</fullName>
    </submittedName>
</protein>
<evidence type="ECO:0000313" key="2">
    <source>
        <dbReference type="Proteomes" id="UP000001873"/>
    </source>
</evidence>
<dbReference type="AlphaFoldDB" id="B4U1V7"/>
<reference evidence="1 2" key="1">
    <citation type="journal article" date="2008" name="PLoS ONE">
        <title>Genome sequence of a lancefield group C Streptococcus zooepidemicus strain causing epidemic nephritis: new information about an old disease.</title>
        <authorList>
            <person name="Beres S.B."/>
            <person name="Sesso R."/>
            <person name="Pinto S.W.L."/>
            <person name="Hoe N.P."/>
            <person name="Porcella S.F."/>
            <person name="Deleo F.R."/>
            <person name="Musser J.M."/>
        </authorList>
    </citation>
    <scope>NUCLEOTIDE SEQUENCE [LARGE SCALE GENOMIC DNA]</scope>
    <source>
        <strain evidence="1 2">MGCS10565</strain>
    </source>
</reference>
<accession>B4U1V7</accession>
<sequence length="42" mass="4783">MMTWACWEAGPTEDKLVILLVCFYYPLKPSFSYTLSSCRACG</sequence>
<dbReference type="HOGENOM" id="CLU_3258253_0_0_9"/>